<protein>
    <recommendedName>
        <fullName evidence="1">KRAB domain-containing protein</fullName>
    </recommendedName>
</protein>
<comment type="caution">
    <text evidence="2">The sequence shown here is derived from an EMBL/GenBank/DDBJ whole genome shotgun (WGS) entry which is preliminary data.</text>
</comment>
<evidence type="ECO:0000313" key="3">
    <source>
        <dbReference type="Proteomes" id="UP000551758"/>
    </source>
</evidence>
<dbReference type="GO" id="GO:0006355">
    <property type="term" value="P:regulation of DNA-templated transcription"/>
    <property type="evidence" value="ECO:0007669"/>
    <property type="project" value="InterPro"/>
</dbReference>
<dbReference type="Gene3D" id="6.10.140.140">
    <property type="match status" value="1"/>
</dbReference>
<accession>A0A7J7EN73</accession>
<dbReference type="PROSITE" id="PS50805">
    <property type="entry name" value="KRAB"/>
    <property type="match status" value="1"/>
</dbReference>
<feature type="domain" description="KRAB" evidence="1">
    <location>
        <begin position="37"/>
        <end position="108"/>
    </location>
</feature>
<dbReference type="CDD" id="cd07765">
    <property type="entry name" value="KRAB_A-box"/>
    <property type="match status" value="1"/>
</dbReference>
<dbReference type="InterPro" id="IPR001909">
    <property type="entry name" value="KRAB"/>
</dbReference>
<organism evidence="2 3">
    <name type="scientific">Diceros bicornis minor</name>
    <name type="common">South-central black rhinoceros</name>
    <dbReference type="NCBI Taxonomy" id="77932"/>
    <lineage>
        <taxon>Eukaryota</taxon>
        <taxon>Metazoa</taxon>
        <taxon>Chordata</taxon>
        <taxon>Craniata</taxon>
        <taxon>Vertebrata</taxon>
        <taxon>Euteleostomi</taxon>
        <taxon>Mammalia</taxon>
        <taxon>Eutheria</taxon>
        <taxon>Laurasiatheria</taxon>
        <taxon>Perissodactyla</taxon>
        <taxon>Rhinocerotidae</taxon>
        <taxon>Diceros</taxon>
    </lineage>
</organism>
<dbReference type="PANTHER" id="PTHR23232">
    <property type="entry name" value="KRAB DOMAIN C2H2 ZINC FINGER"/>
    <property type="match status" value="1"/>
</dbReference>
<evidence type="ECO:0000259" key="1">
    <source>
        <dbReference type="PROSITE" id="PS50805"/>
    </source>
</evidence>
<dbReference type="SMART" id="SM00349">
    <property type="entry name" value="KRAB"/>
    <property type="match status" value="1"/>
</dbReference>
<evidence type="ECO:0000313" key="2">
    <source>
        <dbReference type="EMBL" id="KAF5917054.1"/>
    </source>
</evidence>
<dbReference type="PANTHER" id="PTHR23232:SF158">
    <property type="entry name" value="KRAB DOMAIN-CONTAINING PROTEIN 5"/>
    <property type="match status" value="1"/>
</dbReference>
<sequence length="108" mass="12288">MRIQLYPVLLIHHGPSHEKNSTHSPLVKCVLSFQVQLTFRDVAIEFSQEEWECLQPAQKALYGVMILENFRNLLFLGEDDFPREVRICPLGISAFSPVCCLGAPTMLD</sequence>
<name>A0A7J7EN73_DICBM</name>
<dbReference type="EMBL" id="JACDTQ010002604">
    <property type="protein sequence ID" value="KAF5917054.1"/>
    <property type="molecule type" value="Genomic_DNA"/>
</dbReference>
<keyword evidence="3" id="KW-1185">Reference proteome</keyword>
<dbReference type="SUPFAM" id="SSF109640">
    <property type="entry name" value="KRAB domain (Kruppel-associated box)"/>
    <property type="match status" value="1"/>
</dbReference>
<dbReference type="InterPro" id="IPR050169">
    <property type="entry name" value="Krueppel_C2H2_ZnF"/>
</dbReference>
<dbReference type="AlphaFoldDB" id="A0A7J7EN73"/>
<proteinExistence type="predicted"/>
<gene>
    <name evidence="2" type="ORF">HPG69_013978</name>
</gene>
<dbReference type="Pfam" id="PF01352">
    <property type="entry name" value="KRAB"/>
    <property type="match status" value="1"/>
</dbReference>
<reference evidence="2 3" key="1">
    <citation type="journal article" date="2020" name="Mol. Biol. Evol.">
        <title>Interspecific Gene Flow and the Evolution of Specialization in Black and White Rhinoceros.</title>
        <authorList>
            <person name="Moodley Y."/>
            <person name="Westbury M.V."/>
            <person name="Russo I.M."/>
            <person name="Gopalakrishnan S."/>
            <person name="Rakotoarivelo A."/>
            <person name="Olsen R.A."/>
            <person name="Prost S."/>
            <person name="Tunstall T."/>
            <person name="Ryder O.A."/>
            <person name="Dalen L."/>
            <person name="Bruford M.W."/>
        </authorList>
    </citation>
    <scope>NUCLEOTIDE SEQUENCE [LARGE SCALE GENOMIC DNA]</scope>
    <source>
        <strain evidence="2">SBR-YM</strain>
        <tissue evidence="2">Skin</tissue>
    </source>
</reference>
<dbReference type="Proteomes" id="UP000551758">
    <property type="component" value="Unassembled WGS sequence"/>
</dbReference>
<dbReference type="InterPro" id="IPR036051">
    <property type="entry name" value="KRAB_dom_sf"/>
</dbReference>